<sequence length="214" mass="24123">MNRKSKFWLAVAGVVGVIAVPVVARAPKPVPNLPRDVRTLDEALDDCLATSLDGWELVDYATRLVNQKFTRYSLWHLWEGSGVAFRNSRGFSDQYNMALGRVLAGLGFEVQVVQAARVRFTPPRPGSAPWWVIRHTWLRVTHAGRTLDVCASRADHRAGHVRFAPLSDVRPVYPWSTVDTRLGLAGPVAYQVWKAWFTGEAVPRWMYRGFHDQG</sequence>
<accession>A0ABX0SGK8</accession>
<organism evidence="1 2">
    <name type="scientific">Brooklawnia cerclae</name>
    <dbReference type="NCBI Taxonomy" id="349934"/>
    <lineage>
        <taxon>Bacteria</taxon>
        <taxon>Bacillati</taxon>
        <taxon>Actinomycetota</taxon>
        <taxon>Actinomycetes</taxon>
        <taxon>Propionibacteriales</taxon>
        <taxon>Propionibacteriaceae</taxon>
        <taxon>Brooklawnia</taxon>
    </lineage>
</organism>
<gene>
    <name evidence="1" type="ORF">FB473_000511</name>
</gene>
<dbReference type="RefSeq" id="WP_167164553.1">
    <property type="nucleotide sequence ID" value="NZ_BAAAOO010000002.1"/>
</dbReference>
<evidence type="ECO:0008006" key="3">
    <source>
        <dbReference type="Google" id="ProtNLM"/>
    </source>
</evidence>
<dbReference type="EMBL" id="JAAMOZ010000001">
    <property type="protein sequence ID" value="NIH55866.1"/>
    <property type="molecule type" value="Genomic_DNA"/>
</dbReference>
<proteinExistence type="predicted"/>
<evidence type="ECO:0000313" key="2">
    <source>
        <dbReference type="Proteomes" id="UP000749311"/>
    </source>
</evidence>
<evidence type="ECO:0000313" key="1">
    <source>
        <dbReference type="EMBL" id="NIH55866.1"/>
    </source>
</evidence>
<name>A0ABX0SGK8_9ACTN</name>
<comment type="caution">
    <text evidence="1">The sequence shown here is derived from an EMBL/GenBank/DDBJ whole genome shotgun (WGS) entry which is preliminary data.</text>
</comment>
<reference evidence="1 2" key="1">
    <citation type="submission" date="2020-02" db="EMBL/GenBank/DDBJ databases">
        <title>Sequencing the genomes of 1000 actinobacteria strains.</title>
        <authorList>
            <person name="Klenk H.-P."/>
        </authorList>
    </citation>
    <scope>NUCLEOTIDE SEQUENCE [LARGE SCALE GENOMIC DNA]</scope>
    <source>
        <strain evidence="1 2">DSM 19609</strain>
    </source>
</reference>
<keyword evidence="2" id="KW-1185">Reference proteome</keyword>
<dbReference type="Proteomes" id="UP000749311">
    <property type="component" value="Unassembled WGS sequence"/>
</dbReference>
<protein>
    <recommendedName>
        <fullName evidence="3">Transglutaminase-like domain-containing protein</fullName>
    </recommendedName>
</protein>